<feature type="domain" description="EFCAB10 C-terminal EF-hand" evidence="1">
    <location>
        <begin position="51"/>
        <end position="110"/>
    </location>
</feature>
<comment type="caution">
    <text evidence="2">The sequence shown here is derived from an EMBL/GenBank/DDBJ whole genome shotgun (WGS) entry which is preliminary data.</text>
</comment>
<dbReference type="PANTHER" id="PTHR21847">
    <property type="entry name" value="EF-HAND CALCIUM-BINDING DOMAIN-CONTAINING PROTEIN 10"/>
    <property type="match status" value="1"/>
</dbReference>
<dbReference type="EMBL" id="LUCM01008627">
    <property type="protein sequence ID" value="KAA0188118.1"/>
    <property type="molecule type" value="Genomic_DNA"/>
</dbReference>
<dbReference type="InterPro" id="IPR039879">
    <property type="entry name" value="EFC10"/>
</dbReference>
<name>A0A8E0RMU0_9TREM</name>
<sequence length="120" mass="13587">MFPCILSYYDPDTDNFVWASENPKKFLVEKLNELREAKLGSGNPPSLFTEENAESIFNMLDPCEKASITVDRYCHALETMGLTKYSRTPPGADEDNIKKEDYLKEAVQGLRGIASTYKQP</sequence>
<organism evidence="2 3">
    <name type="scientific">Fasciolopsis buskii</name>
    <dbReference type="NCBI Taxonomy" id="27845"/>
    <lineage>
        <taxon>Eukaryota</taxon>
        <taxon>Metazoa</taxon>
        <taxon>Spiralia</taxon>
        <taxon>Lophotrochozoa</taxon>
        <taxon>Platyhelminthes</taxon>
        <taxon>Trematoda</taxon>
        <taxon>Digenea</taxon>
        <taxon>Plagiorchiida</taxon>
        <taxon>Echinostomata</taxon>
        <taxon>Echinostomatoidea</taxon>
        <taxon>Fasciolidae</taxon>
        <taxon>Fasciolopsis</taxon>
    </lineage>
</organism>
<gene>
    <name evidence="2" type="ORF">FBUS_07281</name>
</gene>
<proteinExistence type="predicted"/>
<evidence type="ECO:0000259" key="1">
    <source>
        <dbReference type="Pfam" id="PF24548"/>
    </source>
</evidence>
<dbReference type="InterPro" id="IPR056587">
    <property type="entry name" value="EF_EFCAB10_C"/>
</dbReference>
<dbReference type="Proteomes" id="UP000728185">
    <property type="component" value="Unassembled WGS sequence"/>
</dbReference>
<protein>
    <submittedName>
        <fullName evidence="2">EF-hand calcium-binding domain-containing protein 10</fullName>
    </submittedName>
</protein>
<dbReference type="Pfam" id="PF24548">
    <property type="entry name" value="EF_EFCAB10_C"/>
    <property type="match status" value="1"/>
</dbReference>
<dbReference type="PANTHER" id="PTHR21847:SF1">
    <property type="entry name" value="EF-HAND CALCIUM-BINDING DOMAIN-CONTAINING PROTEIN 10"/>
    <property type="match status" value="1"/>
</dbReference>
<dbReference type="AlphaFoldDB" id="A0A8E0RMU0"/>
<dbReference type="OrthoDB" id="10260455at2759"/>
<evidence type="ECO:0000313" key="2">
    <source>
        <dbReference type="EMBL" id="KAA0188118.1"/>
    </source>
</evidence>
<reference evidence="2" key="1">
    <citation type="submission" date="2019-05" db="EMBL/GenBank/DDBJ databases">
        <title>Annotation for the trematode Fasciolopsis buski.</title>
        <authorList>
            <person name="Choi Y.-J."/>
        </authorList>
    </citation>
    <scope>NUCLEOTIDE SEQUENCE</scope>
    <source>
        <strain evidence="2">HT</strain>
        <tissue evidence="2">Whole worm</tissue>
    </source>
</reference>
<accession>A0A8E0RMU0</accession>
<keyword evidence="3" id="KW-1185">Reference proteome</keyword>
<evidence type="ECO:0000313" key="3">
    <source>
        <dbReference type="Proteomes" id="UP000728185"/>
    </source>
</evidence>